<comment type="caution">
    <text evidence="2">The sequence shown here is derived from an EMBL/GenBank/DDBJ whole genome shotgun (WGS) entry which is preliminary data.</text>
</comment>
<dbReference type="PANTHER" id="PTHR37314">
    <property type="entry name" value="SLR0142 PROTEIN"/>
    <property type="match status" value="1"/>
</dbReference>
<evidence type="ECO:0000313" key="3">
    <source>
        <dbReference type="Proteomes" id="UP001081071"/>
    </source>
</evidence>
<proteinExistence type="predicted"/>
<dbReference type="Proteomes" id="UP001081071">
    <property type="component" value="Unassembled WGS sequence"/>
</dbReference>
<dbReference type="InterPro" id="IPR010699">
    <property type="entry name" value="DUF1275"/>
</dbReference>
<feature type="transmembrane region" description="Helical" evidence="1">
    <location>
        <begin position="192"/>
        <end position="212"/>
    </location>
</feature>
<keyword evidence="1" id="KW-1133">Transmembrane helix</keyword>
<name>A0ABT4MHP5_9NOCA</name>
<keyword evidence="3" id="KW-1185">Reference proteome</keyword>
<reference evidence="2" key="1">
    <citation type="submission" date="2022-12" db="EMBL/GenBank/DDBJ databases">
        <authorList>
            <person name="Krivoruchko A.V."/>
            <person name="Elkin A."/>
        </authorList>
    </citation>
    <scope>NUCLEOTIDE SEQUENCE</scope>
    <source>
        <strain evidence="2">IEGM 1391</strain>
    </source>
</reference>
<feature type="transmembrane region" description="Helical" evidence="1">
    <location>
        <begin position="84"/>
        <end position="104"/>
    </location>
</feature>
<keyword evidence="1" id="KW-0472">Membrane</keyword>
<gene>
    <name evidence="2" type="ORF">O4220_18530</name>
</gene>
<dbReference type="PANTHER" id="PTHR37314:SF4">
    <property type="entry name" value="UPF0700 TRANSMEMBRANE PROTEIN YOAK"/>
    <property type="match status" value="1"/>
</dbReference>
<feature type="transmembrane region" description="Helical" evidence="1">
    <location>
        <begin position="110"/>
        <end position="129"/>
    </location>
</feature>
<dbReference type="Pfam" id="PF06912">
    <property type="entry name" value="DUF1275"/>
    <property type="match status" value="1"/>
</dbReference>
<dbReference type="EMBL" id="JAPWIJ010000007">
    <property type="protein sequence ID" value="MCZ4520512.1"/>
    <property type="molecule type" value="Genomic_DNA"/>
</dbReference>
<evidence type="ECO:0000256" key="1">
    <source>
        <dbReference type="SAM" id="Phobius"/>
    </source>
</evidence>
<dbReference type="RefSeq" id="WP_269606876.1">
    <property type="nucleotide sequence ID" value="NZ_JAPWIJ010000007.1"/>
</dbReference>
<protein>
    <submittedName>
        <fullName evidence="2">YoaK family protein</fullName>
    </submittedName>
</protein>
<evidence type="ECO:0000313" key="2">
    <source>
        <dbReference type="EMBL" id="MCZ4520512.1"/>
    </source>
</evidence>
<accession>A0ABT4MHP5</accession>
<sequence>MPLWSMQTLTFSTGIADAVGYLGLDKVFTGNMTGNVVILGMASGNADELPILGPAVALAMFMFGAALGGRLLRHANGWWPRALSVLLAAVSAVLWITVACLAFLPSGGNHLAIVAIAGSVAMAMGAQAAGARFLAVKDVTTVVITSTITGLAADSWLGGRKNQPWRRRLTSILLIGVGALVGALTMNVGAWLGMAIAACISTGVVVSAHIIATRAPTDKTEAAQAH</sequence>
<feature type="transmembrane region" description="Helical" evidence="1">
    <location>
        <begin position="51"/>
        <end position="72"/>
    </location>
</feature>
<organism evidence="2 3">
    <name type="scientific">Rhodococcus ruber</name>
    <dbReference type="NCBI Taxonomy" id="1830"/>
    <lineage>
        <taxon>Bacteria</taxon>
        <taxon>Bacillati</taxon>
        <taxon>Actinomycetota</taxon>
        <taxon>Actinomycetes</taxon>
        <taxon>Mycobacteriales</taxon>
        <taxon>Nocardiaceae</taxon>
        <taxon>Rhodococcus</taxon>
    </lineage>
</organism>
<keyword evidence="1" id="KW-0812">Transmembrane</keyword>
<feature type="transmembrane region" description="Helical" evidence="1">
    <location>
        <begin position="169"/>
        <end position="186"/>
    </location>
</feature>